<gene>
    <name evidence="3" type="ORF">RCL2_001904100</name>
    <name evidence="2" type="ORF">RclHR1_21460002</name>
</gene>
<keyword evidence="3" id="KW-0548">Nucleotidyltransferase</keyword>
<evidence type="ECO:0000313" key="4">
    <source>
        <dbReference type="Proteomes" id="UP000247702"/>
    </source>
</evidence>
<sequence>MNVLNTSNSSILPDRLSTMSPYSTQFKTYLSNFKKSIHPYLPLTHCFTILAGNSGIHYEDLKHLHEDVLLLILDLFNNILSTGIIPKDWNHALLYPIPKPKDWDSEINNTRPIESTRKLFTKILTSRLHQILSCPNIIQPNNRAGLIGESTLQPLQHLHHAIEMVNIQGKTIWIGLQDLSKAYDRINMSLLKLSLRRLNIPDVIVNLLCNLFSNRYNQIILPNQLSREYNILQGIDQGEVVSPLMWIIYYDPLFAMINQNTSLHYSITTTKIQNILQPDKDLPITYNTSV</sequence>
<dbReference type="Proteomes" id="UP000615446">
    <property type="component" value="Unassembled WGS sequence"/>
</dbReference>
<dbReference type="EMBL" id="BLAL01000215">
    <property type="protein sequence ID" value="GES92254.1"/>
    <property type="molecule type" value="Genomic_DNA"/>
</dbReference>
<dbReference type="OrthoDB" id="2205812at2759"/>
<dbReference type="EMBL" id="BEXD01001276">
    <property type="protein sequence ID" value="GBB93296.1"/>
    <property type="molecule type" value="Genomic_DNA"/>
</dbReference>
<proteinExistence type="predicted"/>
<evidence type="ECO:0000259" key="1">
    <source>
        <dbReference type="PROSITE" id="PS50878"/>
    </source>
</evidence>
<reference evidence="2 4" key="1">
    <citation type="submission" date="2017-11" db="EMBL/GenBank/DDBJ databases">
        <title>The genome of Rhizophagus clarus HR1 reveals common genetic basis of auxotrophy among arbuscular mycorrhizal fungi.</title>
        <authorList>
            <person name="Kobayashi Y."/>
        </authorList>
    </citation>
    <scope>NUCLEOTIDE SEQUENCE [LARGE SCALE GENOMIC DNA]</scope>
    <source>
        <strain evidence="2 4">HR1</strain>
    </source>
</reference>
<keyword evidence="3" id="KW-0808">Transferase</keyword>
<feature type="domain" description="Reverse transcriptase" evidence="1">
    <location>
        <begin position="78"/>
        <end position="290"/>
    </location>
</feature>
<evidence type="ECO:0000313" key="2">
    <source>
        <dbReference type="EMBL" id="GBB93296.1"/>
    </source>
</evidence>
<dbReference type="GO" id="GO:0003964">
    <property type="term" value="F:RNA-directed DNA polymerase activity"/>
    <property type="evidence" value="ECO:0007669"/>
    <property type="project" value="UniProtKB-KW"/>
</dbReference>
<reference evidence="3" key="2">
    <citation type="submission" date="2019-10" db="EMBL/GenBank/DDBJ databases">
        <title>Conservation and host-specific expression of non-tandemly repeated heterogenous ribosome RNA gene in arbuscular mycorrhizal fungi.</title>
        <authorList>
            <person name="Maeda T."/>
            <person name="Kobayashi Y."/>
            <person name="Nakagawa T."/>
            <person name="Ezawa T."/>
            <person name="Yamaguchi K."/>
            <person name="Bino T."/>
            <person name="Nishimoto Y."/>
            <person name="Shigenobu S."/>
            <person name="Kawaguchi M."/>
        </authorList>
    </citation>
    <scope>NUCLEOTIDE SEQUENCE</scope>
    <source>
        <strain evidence="3">HR1</strain>
    </source>
</reference>
<dbReference type="Proteomes" id="UP000247702">
    <property type="component" value="Unassembled WGS sequence"/>
</dbReference>
<dbReference type="Pfam" id="PF00078">
    <property type="entry name" value="RVT_1"/>
    <property type="match status" value="1"/>
</dbReference>
<dbReference type="InterPro" id="IPR000477">
    <property type="entry name" value="RT_dom"/>
</dbReference>
<dbReference type="PANTHER" id="PTHR19446">
    <property type="entry name" value="REVERSE TRANSCRIPTASES"/>
    <property type="match status" value="1"/>
</dbReference>
<dbReference type="AlphaFoldDB" id="A0A2Z6RLV3"/>
<evidence type="ECO:0000313" key="3">
    <source>
        <dbReference type="EMBL" id="GES92254.1"/>
    </source>
</evidence>
<dbReference type="PROSITE" id="PS50878">
    <property type="entry name" value="RT_POL"/>
    <property type="match status" value="1"/>
</dbReference>
<protein>
    <submittedName>
        <fullName evidence="3">RNA-directed DNA polymerase from mobile element jockey-like</fullName>
    </submittedName>
</protein>
<keyword evidence="4" id="KW-1185">Reference proteome</keyword>
<keyword evidence="3" id="KW-0695">RNA-directed DNA polymerase</keyword>
<name>A0A2Z6RLV3_9GLOM</name>
<accession>A0A2Z6RLV3</accession>
<organism evidence="2 4">
    <name type="scientific">Rhizophagus clarus</name>
    <dbReference type="NCBI Taxonomy" id="94130"/>
    <lineage>
        <taxon>Eukaryota</taxon>
        <taxon>Fungi</taxon>
        <taxon>Fungi incertae sedis</taxon>
        <taxon>Mucoromycota</taxon>
        <taxon>Glomeromycotina</taxon>
        <taxon>Glomeromycetes</taxon>
        <taxon>Glomerales</taxon>
        <taxon>Glomeraceae</taxon>
        <taxon>Rhizophagus</taxon>
    </lineage>
</organism>
<comment type="caution">
    <text evidence="2">The sequence shown here is derived from an EMBL/GenBank/DDBJ whole genome shotgun (WGS) entry which is preliminary data.</text>
</comment>